<dbReference type="OrthoDB" id="9809994at2"/>
<evidence type="ECO:0000313" key="5">
    <source>
        <dbReference type="Proteomes" id="UP000515733"/>
    </source>
</evidence>
<proteinExistence type="predicted"/>
<dbReference type="GO" id="GO:0000976">
    <property type="term" value="F:transcription cis-regulatory region binding"/>
    <property type="evidence" value="ECO:0007669"/>
    <property type="project" value="TreeGrafter"/>
</dbReference>
<accession>A0A6S6XNN3</accession>
<evidence type="ECO:0000256" key="3">
    <source>
        <dbReference type="ARBA" id="ARBA00023163"/>
    </source>
</evidence>
<dbReference type="PRINTS" id="PR00455">
    <property type="entry name" value="HTHTETR"/>
</dbReference>
<dbReference type="InterPro" id="IPR050109">
    <property type="entry name" value="HTH-type_TetR-like_transc_reg"/>
</dbReference>
<keyword evidence="1" id="KW-0805">Transcription regulation</keyword>
<dbReference type="Gene3D" id="1.10.10.60">
    <property type="entry name" value="Homeodomain-like"/>
    <property type="match status" value="1"/>
</dbReference>
<evidence type="ECO:0000313" key="4">
    <source>
        <dbReference type="EMBL" id="CAB1367446.1"/>
    </source>
</evidence>
<dbReference type="FunFam" id="1.10.10.60:FF:000141">
    <property type="entry name" value="TetR family transcriptional regulator"/>
    <property type="match status" value="1"/>
</dbReference>
<dbReference type="GO" id="GO:0003700">
    <property type="term" value="F:DNA-binding transcription factor activity"/>
    <property type="evidence" value="ECO:0007669"/>
    <property type="project" value="TreeGrafter"/>
</dbReference>
<dbReference type="KEGG" id="doe:DENOEST_0274"/>
<evidence type="ECO:0000256" key="2">
    <source>
        <dbReference type="ARBA" id="ARBA00023125"/>
    </source>
</evidence>
<keyword evidence="3" id="KW-0804">Transcription</keyword>
<dbReference type="PANTHER" id="PTHR30055">
    <property type="entry name" value="HTH-TYPE TRANSCRIPTIONAL REGULATOR RUTR"/>
    <property type="match status" value="1"/>
</dbReference>
<dbReference type="InterPro" id="IPR036271">
    <property type="entry name" value="Tet_transcr_reg_TetR-rel_C_sf"/>
</dbReference>
<dbReference type="InterPro" id="IPR001647">
    <property type="entry name" value="HTH_TetR"/>
</dbReference>
<gene>
    <name evidence="4" type="ORF">DENOEST_0274</name>
</gene>
<evidence type="ECO:0000256" key="1">
    <source>
        <dbReference type="ARBA" id="ARBA00023015"/>
    </source>
</evidence>
<dbReference type="EMBL" id="LR778301">
    <property type="protein sequence ID" value="CAB1367446.1"/>
    <property type="molecule type" value="Genomic_DNA"/>
</dbReference>
<dbReference type="PANTHER" id="PTHR30055:SF223">
    <property type="entry name" value="HTH-TYPE TRANSCRIPTIONAL REGULATOR UIDR"/>
    <property type="match status" value="1"/>
</dbReference>
<keyword evidence="5" id="KW-1185">Reference proteome</keyword>
<organism evidence="4 5">
    <name type="scientific">Denitratisoma oestradiolicum</name>
    <dbReference type="NCBI Taxonomy" id="311182"/>
    <lineage>
        <taxon>Bacteria</taxon>
        <taxon>Pseudomonadati</taxon>
        <taxon>Pseudomonadota</taxon>
        <taxon>Betaproteobacteria</taxon>
        <taxon>Nitrosomonadales</taxon>
        <taxon>Sterolibacteriaceae</taxon>
        <taxon>Denitratisoma</taxon>
    </lineage>
</organism>
<dbReference type="Proteomes" id="UP000515733">
    <property type="component" value="Chromosome"/>
</dbReference>
<dbReference type="InterPro" id="IPR011075">
    <property type="entry name" value="TetR_C"/>
</dbReference>
<dbReference type="SUPFAM" id="SSF46689">
    <property type="entry name" value="Homeodomain-like"/>
    <property type="match status" value="1"/>
</dbReference>
<sequence>MVTRPAPASRPRQRRKEARPGELVAAALALFVEKGYAATRLDDVAARAGVSKGTLYLYFDNKEALFKAVIQEDTLREMEDVEALVARHSGSARGALEALLTIWWQRSSQGASVGILKLMVAEAGNFPEVARYYHDTVTARARELLRGIVARGIEEGEFRPVDLESTTDVLVAPILMLSIWGHSLGSFSALEQNPENYLKAYLSLLFDGGLLAAPTP</sequence>
<dbReference type="SUPFAM" id="SSF48498">
    <property type="entry name" value="Tetracyclin repressor-like, C-terminal domain"/>
    <property type="match status" value="1"/>
</dbReference>
<protein>
    <submittedName>
        <fullName evidence="4">TetR family transcriptional regulator</fullName>
    </submittedName>
</protein>
<dbReference type="Pfam" id="PF00440">
    <property type="entry name" value="TetR_N"/>
    <property type="match status" value="1"/>
</dbReference>
<name>A0A6S6XNN3_9PROT</name>
<dbReference type="Pfam" id="PF16859">
    <property type="entry name" value="TetR_C_11"/>
    <property type="match status" value="1"/>
</dbReference>
<dbReference type="Gene3D" id="1.10.357.10">
    <property type="entry name" value="Tetracycline Repressor, domain 2"/>
    <property type="match status" value="1"/>
</dbReference>
<dbReference type="AlphaFoldDB" id="A0A6S6XNN3"/>
<keyword evidence="2" id="KW-0238">DNA-binding</keyword>
<dbReference type="InterPro" id="IPR009057">
    <property type="entry name" value="Homeodomain-like_sf"/>
</dbReference>
<reference evidence="4 5" key="1">
    <citation type="submission" date="2020-03" db="EMBL/GenBank/DDBJ databases">
        <authorList>
            <consortium name="Genoscope - CEA"/>
            <person name="William W."/>
        </authorList>
    </citation>
    <scope>NUCLEOTIDE SEQUENCE [LARGE SCALE GENOMIC DNA]</scope>
    <source>
        <strain evidence="5">DSM 16959</strain>
    </source>
</reference>
<dbReference type="PROSITE" id="PS50977">
    <property type="entry name" value="HTH_TETR_2"/>
    <property type="match status" value="1"/>
</dbReference>